<feature type="compositionally biased region" description="Basic and acidic residues" evidence="1">
    <location>
        <begin position="74"/>
        <end position="98"/>
    </location>
</feature>
<sequence length="332" mass="36538">MPSNWRPEPVTVARMPEPTVHYRSRSTAAQAEVTPDQPDDTSPRSWGPRIADEDLDPVIRRLSPVRGQRLARGLRIEEAMADRRGTKRPTDEDRRERLATMANLGKGKGKVGTSAPPSQNVAPSEESRLDPASLPPSQAQGQSSSAYRALVAKFEERLSVELAESSKRSDPVQAANDGVNKQIEALCIMLSGYAAAKGYANHMADEVKAANTDARHARRAKKEARAAKEAAEEARKVAEDRAKVVEERAREVEGRQRFAEELVQKADQAVEEAEISKAELEEALRKAEQELASTRAEHEKYVRAALPAALEEARAQAVVDFLGSEDYNERVA</sequence>
<gene>
    <name evidence="2" type="ORF">TIFTF001_029685</name>
</gene>
<dbReference type="Proteomes" id="UP001187192">
    <property type="component" value="Unassembled WGS sequence"/>
</dbReference>
<reference evidence="2" key="1">
    <citation type="submission" date="2023-07" db="EMBL/GenBank/DDBJ databases">
        <title>draft genome sequence of fig (Ficus carica).</title>
        <authorList>
            <person name="Takahashi T."/>
            <person name="Nishimura K."/>
        </authorList>
    </citation>
    <scope>NUCLEOTIDE SEQUENCE</scope>
</reference>
<evidence type="ECO:0000256" key="1">
    <source>
        <dbReference type="SAM" id="MobiDB-lite"/>
    </source>
</evidence>
<accession>A0AA88DRY0</accession>
<feature type="compositionally biased region" description="Basic and acidic residues" evidence="1">
    <location>
        <begin position="223"/>
        <end position="236"/>
    </location>
</feature>
<dbReference type="AlphaFoldDB" id="A0AA88DRY0"/>
<comment type="caution">
    <text evidence="2">The sequence shown here is derived from an EMBL/GenBank/DDBJ whole genome shotgun (WGS) entry which is preliminary data.</text>
</comment>
<dbReference type="EMBL" id="BTGU01000100">
    <property type="protein sequence ID" value="GMN60597.1"/>
    <property type="molecule type" value="Genomic_DNA"/>
</dbReference>
<keyword evidence="3" id="KW-1185">Reference proteome</keyword>
<organism evidence="2 3">
    <name type="scientific">Ficus carica</name>
    <name type="common">Common fig</name>
    <dbReference type="NCBI Taxonomy" id="3494"/>
    <lineage>
        <taxon>Eukaryota</taxon>
        <taxon>Viridiplantae</taxon>
        <taxon>Streptophyta</taxon>
        <taxon>Embryophyta</taxon>
        <taxon>Tracheophyta</taxon>
        <taxon>Spermatophyta</taxon>
        <taxon>Magnoliopsida</taxon>
        <taxon>eudicotyledons</taxon>
        <taxon>Gunneridae</taxon>
        <taxon>Pentapetalae</taxon>
        <taxon>rosids</taxon>
        <taxon>fabids</taxon>
        <taxon>Rosales</taxon>
        <taxon>Moraceae</taxon>
        <taxon>Ficeae</taxon>
        <taxon>Ficus</taxon>
    </lineage>
</organism>
<name>A0AA88DRY0_FICCA</name>
<feature type="region of interest" description="Disordered" evidence="1">
    <location>
        <begin position="1"/>
        <end position="145"/>
    </location>
</feature>
<evidence type="ECO:0000313" key="3">
    <source>
        <dbReference type="Proteomes" id="UP001187192"/>
    </source>
</evidence>
<protein>
    <submittedName>
        <fullName evidence="2">Uncharacterized protein</fullName>
    </submittedName>
</protein>
<proteinExistence type="predicted"/>
<feature type="region of interest" description="Disordered" evidence="1">
    <location>
        <begin position="215"/>
        <end position="236"/>
    </location>
</feature>
<feature type="compositionally biased region" description="Low complexity" evidence="1">
    <location>
        <begin position="131"/>
        <end position="145"/>
    </location>
</feature>
<evidence type="ECO:0000313" key="2">
    <source>
        <dbReference type="EMBL" id="GMN60597.1"/>
    </source>
</evidence>